<keyword evidence="4" id="KW-0472">Membrane</keyword>
<evidence type="ECO:0000256" key="1">
    <source>
        <dbReference type="ARBA" id="ARBA00022703"/>
    </source>
</evidence>
<reference evidence="6" key="1">
    <citation type="submission" date="2021-07" db="EMBL/GenBank/DDBJ databases">
        <authorList>
            <person name="Catto M.A."/>
            <person name="Jacobson A."/>
            <person name="Kennedy G."/>
            <person name="Labadie P."/>
            <person name="Hunt B.G."/>
            <person name="Srinivasan R."/>
        </authorList>
    </citation>
    <scope>NUCLEOTIDE SEQUENCE</scope>
    <source>
        <strain evidence="6">PL_HMW_Pooled</strain>
        <tissue evidence="6">Head</tissue>
    </source>
</reference>
<evidence type="ECO:0000256" key="3">
    <source>
        <dbReference type="SAM" id="MobiDB-lite"/>
    </source>
</evidence>
<reference evidence="6" key="2">
    <citation type="journal article" date="2023" name="BMC Genomics">
        <title>Pest status, molecular evolution, and epigenetic factors derived from the genome assembly of Frankliniella fusca, a thysanopteran phytovirus vector.</title>
        <authorList>
            <person name="Catto M.A."/>
            <person name="Labadie P.E."/>
            <person name="Jacobson A.L."/>
            <person name="Kennedy G.G."/>
            <person name="Srinivasan R."/>
            <person name="Hunt B.G."/>
        </authorList>
    </citation>
    <scope>NUCLEOTIDE SEQUENCE</scope>
    <source>
        <strain evidence="6">PL_HMW_Pooled</strain>
    </source>
</reference>
<dbReference type="InterPro" id="IPR003508">
    <property type="entry name" value="CIDE-N_dom"/>
</dbReference>
<dbReference type="EMBL" id="JAHWGI010000493">
    <property type="protein sequence ID" value="KAK3916157.1"/>
    <property type="molecule type" value="Genomic_DNA"/>
</dbReference>
<keyword evidence="7" id="KW-1185">Reference proteome</keyword>
<name>A0AAE1H7D4_9NEOP</name>
<comment type="caution">
    <text evidence="6">The sequence shown here is derived from an EMBL/GenBank/DDBJ whole genome shotgun (WGS) entry which is preliminary data.</text>
</comment>
<feature type="transmembrane region" description="Helical" evidence="4">
    <location>
        <begin position="502"/>
        <end position="522"/>
    </location>
</feature>
<keyword evidence="4" id="KW-1133">Transmembrane helix</keyword>
<dbReference type="GO" id="GO:0006915">
    <property type="term" value="P:apoptotic process"/>
    <property type="evidence" value="ECO:0007669"/>
    <property type="project" value="UniProtKB-UniRule"/>
</dbReference>
<dbReference type="Gene3D" id="3.10.20.10">
    <property type="match status" value="1"/>
</dbReference>
<keyword evidence="4" id="KW-0812">Transmembrane</keyword>
<feature type="compositionally biased region" description="Low complexity" evidence="3">
    <location>
        <begin position="98"/>
        <end position="112"/>
    </location>
</feature>
<gene>
    <name evidence="6" type="ORF">KUF71_000797</name>
</gene>
<evidence type="ECO:0000256" key="2">
    <source>
        <dbReference type="PROSITE-ProRule" id="PRU00447"/>
    </source>
</evidence>
<evidence type="ECO:0000313" key="7">
    <source>
        <dbReference type="Proteomes" id="UP001219518"/>
    </source>
</evidence>
<feature type="region of interest" description="Disordered" evidence="3">
    <location>
        <begin position="86"/>
        <end position="114"/>
    </location>
</feature>
<evidence type="ECO:0000259" key="5">
    <source>
        <dbReference type="PROSITE" id="PS51135"/>
    </source>
</evidence>
<dbReference type="Proteomes" id="UP001219518">
    <property type="component" value="Unassembled WGS sequence"/>
</dbReference>
<protein>
    <submittedName>
        <fullName evidence="6">Serine hydroxymethyltransferase 2, mitochondrial</fullName>
    </submittedName>
</protein>
<proteinExistence type="predicted"/>
<dbReference type="PROSITE" id="PS51135">
    <property type="entry name" value="CIDE_N"/>
    <property type="match status" value="1"/>
</dbReference>
<dbReference type="AlphaFoldDB" id="A0AAE1H7D4"/>
<dbReference type="PANTHER" id="PTHR31025:SF22">
    <property type="entry name" value="IP13529P"/>
    <property type="match status" value="1"/>
</dbReference>
<dbReference type="PANTHER" id="PTHR31025">
    <property type="entry name" value="SI:CH211-196P9.1-RELATED"/>
    <property type="match status" value="1"/>
</dbReference>
<evidence type="ECO:0000256" key="4">
    <source>
        <dbReference type="SAM" id="Phobius"/>
    </source>
</evidence>
<sequence length="524" mass="58984">MPLIMVAERERKKRGLVAASSCAQVMEKATKKLNLFDLQYKLCVDSKGEAEGSEIDDDDLLIELATFYSNLSKHLEVVILPANEDWRSSGNEEDCSGSITSDRTTSESSDSSGLETFMSPASMLQVNMNVPSTPSRTPSRDYPAIPSAPFQDIFEPVLDTMNQQPSPKNLPQIKRNAIREAQKHVASHIIKKVRDFRREVCVRYCSALFNSYDGKFKPVFERHVNGVYCSDGLSDFINHVYNAVNYAKGSENTVKRGQRRLRIQEDEQDIDSPDAPQKQAGRITEDGYGCENYNPPLPVNENSESQELKRLSLLQATDLSSPYVVCLFQKTYSTQRSEIINSSSLRKLRDVLERWPSLKSAGLLIHHASLLFKKDVEVLWAEQLDRMAPDIVKYFTNFCEIQCQDSCPKNILTKLLSILSSKSQAVETSRSQLPNTISVFLLIIAYMREETNFFFQLVQSDTPDDVSKAAEPANGNPILAVKGHSIFDLDAKFFVVLLGDQIIETSTCLQGILILFISFYIFGF</sequence>
<keyword evidence="1 2" id="KW-0053">Apoptosis</keyword>
<organism evidence="6 7">
    <name type="scientific">Frankliniella fusca</name>
    <dbReference type="NCBI Taxonomy" id="407009"/>
    <lineage>
        <taxon>Eukaryota</taxon>
        <taxon>Metazoa</taxon>
        <taxon>Ecdysozoa</taxon>
        <taxon>Arthropoda</taxon>
        <taxon>Hexapoda</taxon>
        <taxon>Insecta</taxon>
        <taxon>Pterygota</taxon>
        <taxon>Neoptera</taxon>
        <taxon>Paraneoptera</taxon>
        <taxon>Thysanoptera</taxon>
        <taxon>Terebrantia</taxon>
        <taxon>Thripoidea</taxon>
        <taxon>Thripidae</taxon>
        <taxon>Frankliniella</taxon>
    </lineage>
</organism>
<evidence type="ECO:0000313" key="6">
    <source>
        <dbReference type="EMBL" id="KAK3916157.1"/>
    </source>
</evidence>
<accession>A0AAE1H7D4</accession>
<feature type="domain" description="CIDE-N" evidence="5">
    <location>
        <begin position="1"/>
        <end position="88"/>
    </location>
</feature>